<dbReference type="SUPFAM" id="SSF48371">
    <property type="entry name" value="ARM repeat"/>
    <property type="match status" value="1"/>
</dbReference>
<gene>
    <name evidence="3" type="ORF">H4R34_006317</name>
</gene>
<comment type="caution">
    <text evidence="3">The sequence shown here is derived from an EMBL/GenBank/DDBJ whole genome shotgun (WGS) entry which is preliminary data.</text>
</comment>
<feature type="chain" id="PRO_5040840707" description="SPIN90/Ldb17 leucine-rich domain-containing protein" evidence="2">
    <location>
        <begin position="22"/>
        <end position="308"/>
    </location>
</feature>
<feature type="non-terminal residue" evidence="3">
    <location>
        <position position="308"/>
    </location>
</feature>
<sequence>MSSTVALLVVGAYVVFHHVKSVLVEQMHPPTGSGSSPSAAVGTNESANHVEQALDIDQLAVLAKAENPHVRASAANILRHRYLSVPAPFPHLVRYDPYRPSAYQANDDPQMFAAIEVELCVLHDMISQFETLEPLQPLPLARPLTLLVSRNTPTHCTTKVLRVLSQYLRDDNHLKEKAVEFGLIRRLVDLLRHRSELRAPAPHLALNLLHQLVLIESEAILVECDRQHVLEEVLETLKATLGLPALTKTCLSILMLFTIYRDSDHPDRLTMDQRFDLMYDRKFFHVVMPCLRQDDIEVVVPVVGVLFG</sequence>
<dbReference type="Proteomes" id="UP001151582">
    <property type="component" value="Unassembled WGS sequence"/>
</dbReference>
<reference evidence="3" key="1">
    <citation type="submission" date="2022-07" db="EMBL/GenBank/DDBJ databases">
        <title>Phylogenomic reconstructions and comparative analyses of Kickxellomycotina fungi.</title>
        <authorList>
            <person name="Reynolds N.K."/>
            <person name="Stajich J.E."/>
            <person name="Barry K."/>
            <person name="Grigoriev I.V."/>
            <person name="Crous P."/>
            <person name="Smith M.E."/>
        </authorList>
    </citation>
    <scope>NUCLEOTIDE SEQUENCE</scope>
    <source>
        <strain evidence="3">RSA 567</strain>
    </source>
</reference>
<dbReference type="AlphaFoldDB" id="A0A9W8ASI0"/>
<proteinExistence type="predicted"/>
<evidence type="ECO:0000313" key="3">
    <source>
        <dbReference type="EMBL" id="KAJ1968088.1"/>
    </source>
</evidence>
<name>A0A9W8ASI0_9FUNG</name>
<keyword evidence="4" id="KW-1185">Reference proteome</keyword>
<feature type="region of interest" description="Disordered" evidence="1">
    <location>
        <begin position="27"/>
        <end position="46"/>
    </location>
</feature>
<evidence type="ECO:0000256" key="2">
    <source>
        <dbReference type="SAM" id="SignalP"/>
    </source>
</evidence>
<evidence type="ECO:0000313" key="4">
    <source>
        <dbReference type="Proteomes" id="UP001151582"/>
    </source>
</evidence>
<feature type="signal peptide" evidence="2">
    <location>
        <begin position="1"/>
        <end position="21"/>
    </location>
</feature>
<dbReference type="EMBL" id="JANBQB010002199">
    <property type="protein sequence ID" value="KAJ1968088.1"/>
    <property type="molecule type" value="Genomic_DNA"/>
</dbReference>
<keyword evidence="2" id="KW-0732">Signal</keyword>
<dbReference type="InterPro" id="IPR016024">
    <property type="entry name" value="ARM-type_fold"/>
</dbReference>
<accession>A0A9W8ASI0</accession>
<evidence type="ECO:0008006" key="5">
    <source>
        <dbReference type="Google" id="ProtNLM"/>
    </source>
</evidence>
<feature type="compositionally biased region" description="Low complexity" evidence="1">
    <location>
        <begin position="29"/>
        <end position="43"/>
    </location>
</feature>
<protein>
    <recommendedName>
        <fullName evidence="5">SPIN90/Ldb17 leucine-rich domain-containing protein</fullName>
    </recommendedName>
</protein>
<organism evidence="3 4">
    <name type="scientific">Dimargaris verticillata</name>
    <dbReference type="NCBI Taxonomy" id="2761393"/>
    <lineage>
        <taxon>Eukaryota</taxon>
        <taxon>Fungi</taxon>
        <taxon>Fungi incertae sedis</taxon>
        <taxon>Zoopagomycota</taxon>
        <taxon>Kickxellomycotina</taxon>
        <taxon>Dimargaritomycetes</taxon>
        <taxon>Dimargaritales</taxon>
        <taxon>Dimargaritaceae</taxon>
        <taxon>Dimargaris</taxon>
    </lineage>
</organism>
<evidence type="ECO:0000256" key="1">
    <source>
        <dbReference type="SAM" id="MobiDB-lite"/>
    </source>
</evidence>